<protein>
    <submittedName>
        <fullName evidence="3">Non-specific serine/threonine protein kinase</fullName>
    </submittedName>
</protein>
<name>A0A1I7TGS0_9PELO</name>
<dbReference type="WBParaSite" id="Csp11.Scaffold608.g5781.t1">
    <property type="protein sequence ID" value="Csp11.Scaffold608.g5781.t1"/>
    <property type="gene ID" value="Csp11.Scaffold608.g5781"/>
</dbReference>
<dbReference type="GO" id="GO:0045087">
    <property type="term" value="P:innate immune response"/>
    <property type="evidence" value="ECO:0007669"/>
    <property type="project" value="TreeGrafter"/>
</dbReference>
<dbReference type="Pfam" id="PF25100">
    <property type="entry name" value="DUF7809"/>
    <property type="match status" value="1"/>
</dbReference>
<dbReference type="STRING" id="1561998.A0A1I7TGS0"/>
<reference evidence="3" key="1">
    <citation type="submission" date="2016-11" db="UniProtKB">
        <authorList>
            <consortium name="WormBaseParasite"/>
        </authorList>
    </citation>
    <scope>IDENTIFICATION</scope>
</reference>
<evidence type="ECO:0000259" key="1">
    <source>
        <dbReference type="Pfam" id="PF25100"/>
    </source>
</evidence>
<dbReference type="PANTHER" id="PTHR21447">
    <property type="entry name" value="RING-TYPE DOMAIN-CONTAINING PROTEIN-RELATED"/>
    <property type="match status" value="1"/>
</dbReference>
<dbReference type="eggNOG" id="KOG0800">
    <property type="taxonomic scope" value="Eukaryota"/>
</dbReference>
<dbReference type="InterPro" id="IPR056711">
    <property type="entry name" value="DUF7809"/>
</dbReference>
<organism evidence="2 3">
    <name type="scientific">Caenorhabditis tropicalis</name>
    <dbReference type="NCBI Taxonomy" id="1561998"/>
    <lineage>
        <taxon>Eukaryota</taxon>
        <taxon>Metazoa</taxon>
        <taxon>Ecdysozoa</taxon>
        <taxon>Nematoda</taxon>
        <taxon>Chromadorea</taxon>
        <taxon>Rhabditida</taxon>
        <taxon>Rhabditina</taxon>
        <taxon>Rhabditomorpha</taxon>
        <taxon>Rhabditoidea</taxon>
        <taxon>Rhabditidae</taxon>
        <taxon>Peloderinae</taxon>
        <taxon>Caenorhabditis</taxon>
    </lineage>
</organism>
<sequence length="589" mass="68316">MSKYLKPPNDLLTQEILLDSLQRYVLIKLAPVIRQYNSTPLKQSVDDDGKKIIQKILDNSDHQLRMYGPAEELAENLKIFRDFPFSHEYFEADRIISSPVVYNNLKGEKFISKLDLIMVLQNMAIEISPGQNREHTLISLIRMLREHIQKYSSLLEFVKFDEKWFEEIEKQMREVDKLCPVYEFDFAQVKRQLASGDFTQIISKVPRFGSKPRTEAKEAEMCGVLKTFNSILGPVCRAEQINNFFTNAILLETLATIIEENSETFFKNSVTAVRVFEDGSQRFVMKAELFNAISNGNKFKDDEIAITTISMKEVEGIYGHRVKHVEFLRTPIIRARHRAVRVRGYVEEEYCSLASDAFFEFFRTLIIGEKIFQICTNLDFLVTDIYGKLEDLFKLDRKTPFFVRDETTETWKMRFDGELEMKLKTKNRAKDIGNAKIDGFTLQNLKNELIHLGLTNAFPEIVNHAEVVYLAVDGIKKGKYLSTSDLFEAVFHSQLICIFNRYPRFKTFLHNQSGCGRVLGYTCDLCQKTSEQKELEALKSEKKLLQKHREARKINSDDGNFSYGNTNNIRKMESSEGRIEIVLHQKNGF</sequence>
<dbReference type="GO" id="GO:0045121">
    <property type="term" value="C:membrane raft"/>
    <property type="evidence" value="ECO:0007669"/>
    <property type="project" value="TreeGrafter"/>
</dbReference>
<dbReference type="AlphaFoldDB" id="A0A1I7TGS0"/>
<keyword evidence="2" id="KW-1185">Reference proteome</keyword>
<evidence type="ECO:0000313" key="2">
    <source>
        <dbReference type="Proteomes" id="UP000095282"/>
    </source>
</evidence>
<dbReference type="PANTHER" id="PTHR21447:SF13">
    <property type="entry name" value="RING-TYPE DOMAIN-CONTAINING PROTEIN"/>
    <property type="match status" value="1"/>
</dbReference>
<feature type="domain" description="DUF7809" evidence="1">
    <location>
        <begin position="110"/>
        <end position="267"/>
    </location>
</feature>
<accession>A0A1I7TGS0</accession>
<dbReference type="Proteomes" id="UP000095282">
    <property type="component" value="Unplaced"/>
</dbReference>
<proteinExistence type="predicted"/>
<evidence type="ECO:0000313" key="3">
    <source>
        <dbReference type="WBParaSite" id="Csp11.Scaffold608.g5781.t1"/>
    </source>
</evidence>